<sequence length="374" mass="42574">MDQSSYKDAVTTRGIKYHYYFSPPKDSKPILLFLHGFPSTSWDWRHIVPFFKERGYGVIVPDMLGYGGTDKPTDPQQYKLSLIAKDLVDILDAEKVEKVISVSHDWGSMAASRLANFYPERVLAFAFFNVPYGPPNPMTAEQRNEHFSKLAGYERFGYWFFMASPGADKLIEEKWDSFRSLYLPVNPIWWKEYLNPSGGVKAWLDANRIEPLPSYITEEVSRLTSYIIPLVDRVRVQEINHHRDILLKGGLAGPVCWYRVLVEGITPEDDKSKATSLLCYDSLRLLMISIFSCPAGEHQGEAARVLRRRDEGLRLSRRAERGVTRANLSWTEDGKGVRRGPLGDLLAREGGEQGLVGVDRKSILVIQRFIARVA</sequence>
<dbReference type="Gene3D" id="3.40.50.1820">
    <property type="entry name" value="alpha/beta hydrolase"/>
    <property type="match status" value="1"/>
</dbReference>
<evidence type="ECO:0000313" key="4">
    <source>
        <dbReference type="EMBL" id="EPQ53391.1"/>
    </source>
</evidence>
<dbReference type="GO" id="GO:0016787">
    <property type="term" value="F:hydrolase activity"/>
    <property type="evidence" value="ECO:0007669"/>
    <property type="project" value="UniProtKB-KW"/>
</dbReference>
<dbReference type="RefSeq" id="XP_007868183.1">
    <property type="nucleotide sequence ID" value="XM_007869992.1"/>
</dbReference>
<evidence type="ECO:0000256" key="2">
    <source>
        <dbReference type="ARBA" id="ARBA00038334"/>
    </source>
</evidence>
<dbReference type="SUPFAM" id="SSF53474">
    <property type="entry name" value="alpha/beta-Hydrolases"/>
    <property type="match status" value="1"/>
</dbReference>
<dbReference type="InterPro" id="IPR000073">
    <property type="entry name" value="AB_hydrolase_1"/>
</dbReference>
<dbReference type="KEGG" id="gtr:GLOTRDRAFT_45684"/>
<accession>S7Q0F1</accession>
<reference evidence="4 5" key="1">
    <citation type="journal article" date="2012" name="Science">
        <title>The Paleozoic origin of enzymatic lignin decomposition reconstructed from 31 fungal genomes.</title>
        <authorList>
            <person name="Floudas D."/>
            <person name="Binder M."/>
            <person name="Riley R."/>
            <person name="Barry K."/>
            <person name="Blanchette R.A."/>
            <person name="Henrissat B."/>
            <person name="Martinez A.T."/>
            <person name="Otillar R."/>
            <person name="Spatafora J.W."/>
            <person name="Yadav J.S."/>
            <person name="Aerts A."/>
            <person name="Benoit I."/>
            <person name="Boyd A."/>
            <person name="Carlson A."/>
            <person name="Copeland A."/>
            <person name="Coutinho P.M."/>
            <person name="de Vries R.P."/>
            <person name="Ferreira P."/>
            <person name="Findley K."/>
            <person name="Foster B."/>
            <person name="Gaskell J."/>
            <person name="Glotzer D."/>
            <person name="Gorecki P."/>
            <person name="Heitman J."/>
            <person name="Hesse C."/>
            <person name="Hori C."/>
            <person name="Igarashi K."/>
            <person name="Jurgens J.A."/>
            <person name="Kallen N."/>
            <person name="Kersten P."/>
            <person name="Kohler A."/>
            <person name="Kuees U."/>
            <person name="Kumar T.K.A."/>
            <person name="Kuo A."/>
            <person name="LaButti K."/>
            <person name="Larrondo L.F."/>
            <person name="Lindquist E."/>
            <person name="Ling A."/>
            <person name="Lombard V."/>
            <person name="Lucas S."/>
            <person name="Lundell T."/>
            <person name="Martin R."/>
            <person name="McLaughlin D.J."/>
            <person name="Morgenstern I."/>
            <person name="Morin E."/>
            <person name="Murat C."/>
            <person name="Nagy L.G."/>
            <person name="Nolan M."/>
            <person name="Ohm R.A."/>
            <person name="Patyshakuliyeva A."/>
            <person name="Rokas A."/>
            <person name="Ruiz-Duenas F.J."/>
            <person name="Sabat G."/>
            <person name="Salamov A."/>
            <person name="Samejima M."/>
            <person name="Schmutz J."/>
            <person name="Slot J.C."/>
            <person name="St John F."/>
            <person name="Stenlid J."/>
            <person name="Sun H."/>
            <person name="Sun S."/>
            <person name="Syed K."/>
            <person name="Tsang A."/>
            <person name="Wiebenga A."/>
            <person name="Young D."/>
            <person name="Pisabarro A."/>
            <person name="Eastwood D.C."/>
            <person name="Martin F."/>
            <person name="Cullen D."/>
            <person name="Grigoriev I.V."/>
            <person name="Hibbett D.S."/>
        </authorList>
    </citation>
    <scope>NUCLEOTIDE SEQUENCE [LARGE SCALE GENOMIC DNA]</scope>
    <source>
        <strain evidence="4 5">ATCC 11539</strain>
    </source>
</reference>
<dbReference type="HOGENOM" id="CLU_020336_7_0_1"/>
<dbReference type="AlphaFoldDB" id="S7Q0F1"/>
<evidence type="ECO:0000259" key="3">
    <source>
        <dbReference type="Pfam" id="PF00561"/>
    </source>
</evidence>
<dbReference type="OrthoDB" id="408373at2759"/>
<keyword evidence="1" id="KW-0378">Hydrolase</keyword>
<dbReference type="InterPro" id="IPR029058">
    <property type="entry name" value="AB_hydrolase_fold"/>
</dbReference>
<dbReference type="Proteomes" id="UP000030669">
    <property type="component" value="Unassembled WGS sequence"/>
</dbReference>
<evidence type="ECO:0000256" key="1">
    <source>
        <dbReference type="ARBA" id="ARBA00022801"/>
    </source>
</evidence>
<dbReference type="OMA" id="ATRWYRM"/>
<dbReference type="Pfam" id="PF00561">
    <property type="entry name" value="Abhydrolase_1"/>
    <property type="match status" value="1"/>
</dbReference>
<dbReference type="eggNOG" id="KOG4178">
    <property type="taxonomic scope" value="Eukaryota"/>
</dbReference>
<dbReference type="PANTHER" id="PTHR43329">
    <property type="entry name" value="EPOXIDE HYDROLASE"/>
    <property type="match status" value="1"/>
</dbReference>
<proteinExistence type="inferred from homology"/>
<organism evidence="4 5">
    <name type="scientific">Gloeophyllum trabeum (strain ATCC 11539 / FP-39264 / Madison 617)</name>
    <name type="common">Brown rot fungus</name>
    <dbReference type="NCBI Taxonomy" id="670483"/>
    <lineage>
        <taxon>Eukaryota</taxon>
        <taxon>Fungi</taxon>
        <taxon>Dikarya</taxon>
        <taxon>Basidiomycota</taxon>
        <taxon>Agaricomycotina</taxon>
        <taxon>Agaricomycetes</taxon>
        <taxon>Gloeophyllales</taxon>
        <taxon>Gloeophyllaceae</taxon>
        <taxon>Gloeophyllum</taxon>
    </lineage>
</organism>
<name>S7Q0F1_GLOTA</name>
<dbReference type="EMBL" id="KB469306">
    <property type="protein sequence ID" value="EPQ53391.1"/>
    <property type="molecule type" value="Genomic_DNA"/>
</dbReference>
<dbReference type="InterPro" id="IPR000639">
    <property type="entry name" value="Epox_hydrolase-like"/>
</dbReference>
<evidence type="ECO:0000313" key="5">
    <source>
        <dbReference type="Proteomes" id="UP000030669"/>
    </source>
</evidence>
<feature type="domain" description="AB hydrolase-1" evidence="3">
    <location>
        <begin position="29"/>
        <end position="150"/>
    </location>
</feature>
<comment type="similarity">
    <text evidence="2">Belongs to the AB hydrolase superfamily. Epoxide hydrolase family.</text>
</comment>
<protein>
    <recommendedName>
        <fullName evidence="3">AB hydrolase-1 domain-containing protein</fullName>
    </recommendedName>
</protein>
<gene>
    <name evidence="4" type="ORF">GLOTRDRAFT_45684</name>
</gene>
<keyword evidence="5" id="KW-1185">Reference proteome</keyword>
<dbReference type="STRING" id="670483.S7Q0F1"/>
<dbReference type="GeneID" id="19306363"/>
<dbReference type="PRINTS" id="PR00412">
    <property type="entry name" value="EPOXHYDRLASE"/>
</dbReference>